<sequence>MEEEDNTGWQTVTQLTTRPADIKTEVKAVLQEEPTINEGLAGALKLAKQKGFLDEKPKKLTGASKVSSLKSLNYSIEDKRYDDLDEKSRKRDRYSSGMVVEFKDKDGYKPNVKVEYVDDNGRMMTPKEAFRYLSHRFHGKGSGKRKTEKRSKKVEMEQLMKATSSTDTPLGTVTLLTEKQKAEKTPYVVLSGAGAKTSGL</sequence>
<keyword evidence="5" id="KW-1185">Reference proteome</keyword>
<organism evidence="4 5">
    <name type="scientific">Ridgeia piscesae</name>
    <name type="common">Tubeworm</name>
    <dbReference type="NCBI Taxonomy" id="27915"/>
    <lineage>
        <taxon>Eukaryota</taxon>
        <taxon>Metazoa</taxon>
        <taxon>Spiralia</taxon>
        <taxon>Lophotrochozoa</taxon>
        <taxon>Annelida</taxon>
        <taxon>Polychaeta</taxon>
        <taxon>Sedentaria</taxon>
        <taxon>Canalipalpata</taxon>
        <taxon>Sabellida</taxon>
        <taxon>Siboglinidae</taxon>
        <taxon>Ridgeia</taxon>
    </lineage>
</organism>
<name>A0AAD9NXM4_RIDPI</name>
<dbReference type="PANTHER" id="PTHR14152">
    <property type="entry name" value="SQUAMOUS CELL CARCINOMA ANTIGEN RECOGNISED BY CYTOTOXIC T LYMPHOCYTES"/>
    <property type="match status" value="1"/>
</dbReference>
<evidence type="ECO:0000256" key="3">
    <source>
        <dbReference type="ARBA" id="ARBA00023242"/>
    </source>
</evidence>
<protein>
    <recommendedName>
        <fullName evidence="6">U4/U6.U5 tri-snRNP-associated protein 1</fullName>
    </recommendedName>
</protein>
<dbReference type="GO" id="GO:0000481">
    <property type="term" value="P:maturation of 5S rRNA"/>
    <property type="evidence" value="ECO:0007669"/>
    <property type="project" value="TreeGrafter"/>
</dbReference>
<gene>
    <name evidence="4" type="ORF">NP493_270g02022</name>
</gene>
<dbReference type="EMBL" id="JAODUO010000271">
    <property type="protein sequence ID" value="KAK2184318.1"/>
    <property type="molecule type" value="Genomic_DNA"/>
</dbReference>
<evidence type="ECO:0008006" key="6">
    <source>
        <dbReference type="Google" id="ProtNLM"/>
    </source>
</evidence>
<proteinExistence type="inferred from homology"/>
<evidence type="ECO:0000256" key="2">
    <source>
        <dbReference type="ARBA" id="ARBA00006076"/>
    </source>
</evidence>
<dbReference type="PANTHER" id="PTHR14152:SF5">
    <property type="entry name" value="U4_U6.U5 TRI-SNRNP-ASSOCIATED PROTEIN 1"/>
    <property type="match status" value="1"/>
</dbReference>
<keyword evidence="3" id="KW-0539">Nucleus</keyword>
<evidence type="ECO:0000313" key="5">
    <source>
        <dbReference type="Proteomes" id="UP001209878"/>
    </source>
</evidence>
<dbReference type="Proteomes" id="UP001209878">
    <property type="component" value="Unassembled WGS sequence"/>
</dbReference>
<reference evidence="4" key="1">
    <citation type="journal article" date="2023" name="Mol. Biol. Evol.">
        <title>Third-Generation Sequencing Reveals the Adaptive Role of the Epigenome in Three Deep-Sea Polychaetes.</title>
        <authorList>
            <person name="Perez M."/>
            <person name="Aroh O."/>
            <person name="Sun Y."/>
            <person name="Lan Y."/>
            <person name="Juniper S.K."/>
            <person name="Young C.R."/>
            <person name="Angers B."/>
            <person name="Qian P.Y."/>
        </authorList>
    </citation>
    <scope>NUCLEOTIDE SEQUENCE</scope>
    <source>
        <strain evidence="4">R07B-5</strain>
    </source>
</reference>
<evidence type="ECO:0000313" key="4">
    <source>
        <dbReference type="EMBL" id="KAK2184318.1"/>
    </source>
</evidence>
<dbReference type="AlphaFoldDB" id="A0AAD9NXM4"/>
<dbReference type="Pfam" id="PF03343">
    <property type="entry name" value="SART-1"/>
    <property type="match status" value="1"/>
</dbReference>
<comment type="similarity">
    <text evidence="2">Belongs to the SNU66/SART1 family.</text>
</comment>
<accession>A0AAD9NXM4</accession>
<dbReference type="InterPro" id="IPR005011">
    <property type="entry name" value="SNU66/SART1"/>
</dbReference>
<dbReference type="GO" id="GO:0045292">
    <property type="term" value="P:mRNA cis splicing, via spliceosome"/>
    <property type="evidence" value="ECO:0007669"/>
    <property type="project" value="TreeGrafter"/>
</dbReference>
<comment type="subcellular location">
    <subcellularLocation>
        <location evidence="1">Nucleus</location>
    </subcellularLocation>
</comment>
<evidence type="ECO:0000256" key="1">
    <source>
        <dbReference type="ARBA" id="ARBA00004123"/>
    </source>
</evidence>
<comment type="caution">
    <text evidence="4">The sequence shown here is derived from an EMBL/GenBank/DDBJ whole genome shotgun (WGS) entry which is preliminary data.</text>
</comment>
<dbReference type="GO" id="GO:0046540">
    <property type="term" value="C:U4/U6 x U5 tri-snRNP complex"/>
    <property type="evidence" value="ECO:0007669"/>
    <property type="project" value="TreeGrafter"/>
</dbReference>